<dbReference type="AlphaFoldDB" id="A0A1G9VFQ1"/>
<dbReference type="SMART" id="SM01103">
    <property type="entry name" value="CRS1_YhbY"/>
    <property type="match status" value="1"/>
</dbReference>
<dbReference type="PANTHER" id="PTHR40065:SF3">
    <property type="entry name" value="RNA-BINDING PROTEIN YHBY"/>
    <property type="match status" value="1"/>
</dbReference>
<gene>
    <name evidence="4" type="ORF">SAMN05216544_0947</name>
</gene>
<reference evidence="5" key="1">
    <citation type="submission" date="2016-10" db="EMBL/GenBank/DDBJ databases">
        <authorList>
            <person name="Varghese N."/>
            <person name="Submissions S."/>
        </authorList>
    </citation>
    <scope>NUCLEOTIDE SEQUENCE [LARGE SCALE GENOMIC DNA]</scope>
    <source>
        <strain evidence="5">M83</strain>
    </source>
</reference>
<dbReference type="PROSITE" id="PS51295">
    <property type="entry name" value="CRM"/>
    <property type="match status" value="1"/>
</dbReference>
<dbReference type="NCBIfam" id="TIGR00253">
    <property type="entry name" value="RNA_bind_YhbY"/>
    <property type="match status" value="1"/>
</dbReference>
<dbReference type="InterPro" id="IPR035920">
    <property type="entry name" value="YhbY-like_sf"/>
</dbReference>
<dbReference type="Pfam" id="PF01985">
    <property type="entry name" value="CRS1_YhbY"/>
    <property type="match status" value="1"/>
</dbReference>
<evidence type="ECO:0000313" key="4">
    <source>
        <dbReference type="EMBL" id="SDM71072.1"/>
    </source>
</evidence>
<organism evidence="4 5">
    <name type="scientific">Lachnospira pectinoschiza</name>
    <dbReference type="NCBI Taxonomy" id="28052"/>
    <lineage>
        <taxon>Bacteria</taxon>
        <taxon>Bacillati</taxon>
        <taxon>Bacillota</taxon>
        <taxon>Clostridia</taxon>
        <taxon>Lachnospirales</taxon>
        <taxon>Lachnospiraceae</taxon>
        <taxon>Lachnospira</taxon>
    </lineage>
</organism>
<dbReference type="InterPro" id="IPR051925">
    <property type="entry name" value="RNA-binding_domain"/>
</dbReference>
<dbReference type="PANTHER" id="PTHR40065">
    <property type="entry name" value="RNA-BINDING PROTEIN YHBY"/>
    <property type="match status" value="1"/>
</dbReference>
<protein>
    <submittedName>
        <fullName evidence="4">RNA-binding protein</fullName>
    </submittedName>
</protein>
<evidence type="ECO:0000313" key="5">
    <source>
        <dbReference type="Proteomes" id="UP000187651"/>
    </source>
</evidence>
<name>A0A1G9VFQ1_9FIRM</name>
<evidence type="ECO:0000256" key="2">
    <source>
        <dbReference type="PROSITE-ProRule" id="PRU00626"/>
    </source>
</evidence>
<keyword evidence="5" id="KW-1185">Reference proteome</keyword>
<evidence type="ECO:0000259" key="3">
    <source>
        <dbReference type="PROSITE" id="PS51295"/>
    </source>
</evidence>
<dbReference type="Gene3D" id="3.30.110.60">
    <property type="entry name" value="YhbY-like"/>
    <property type="match status" value="1"/>
</dbReference>
<dbReference type="EMBL" id="FNHZ01000002">
    <property type="protein sequence ID" value="SDM71072.1"/>
    <property type="molecule type" value="Genomic_DNA"/>
</dbReference>
<dbReference type="SUPFAM" id="SSF75471">
    <property type="entry name" value="YhbY-like"/>
    <property type="match status" value="1"/>
</dbReference>
<dbReference type="InterPro" id="IPR017924">
    <property type="entry name" value="RNA-binding_YhbY"/>
</dbReference>
<feature type="domain" description="CRM" evidence="3">
    <location>
        <begin position="1"/>
        <end position="97"/>
    </location>
</feature>
<dbReference type="GO" id="GO:0003723">
    <property type="term" value="F:RNA binding"/>
    <property type="evidence" value="ECO:0007669"/>
    <property type="project" value="UniProtKB-UniRule"/>
</dbReference>
<dbReference type="Proteomes" id="UP000187651">
    <property type="component" value="Unassembled WGS sequence"/>
</dbReference>
<sequence>MIMTSKQRAYLKGLAMNIDPIFQFGKNSLTPENTAAIAEALEKRELIKIHVLQNCADDPKAIAAIVAERTRSEVVQVIGKKIVLYKESKDHKKIELPKARKEAK</sequence>
<proteinExistence type="predicted"/>
<accession>A0A1G9VFQ1</accession>
<evidence type="ECO:0000256" key="1">
    <source>
        <dbReference type="ARBA" id="ARBA00022884"/>
    </source>
</evidence>
<keyword evidence="1 2" id="KW-0694">RNA-binding</keyword>
<dbReference type="InterPro" id="IPR001890">
    <property type="entry name" value="RNA-binding_CRM"/>
</dbReference>